<dbReference type="AlphaFoldDB" id="X1SIG7"/>
<comment type="caution">
    <text evidence="2">The sequence shown here is derived from an EMBL/GenBank/DDBJ whole genome shotgun (WGS) entry which is preliminary data.</text>
</comment>
<feature type="region of interest" description="Disordered" evidence="1">
    <location>
        <begin position="1"/>
        <end position="22"/>
    </location>
</feature>
<accession>X1SIG7</accession>
<sequence>MSRAKDLRKKQQKKRPGHTPLAKHRRYGSTLLSPMSEAKVETIHWDRDLLPEHLWIAGLADVYSIDTAHQKFSEFLDIVDAYIPSGSYAFGYISDFDLVPADRRDEFWSKHESQIQELFHKPIGRILAFYPDNPASWLVSRTLIEREGPLDPTVELNRLRTMIVSLLPGKDDYAGHIRAIPLGRVFKHKLIHMPRDLPVVKLLPKYKANSRI</sequence>
<evidence type="ECO:0000313" key="2">
    <source>
        <dbReference type="EMBL" id="GAI75200.1"/>
    </source>
</evidence>
<name>X1SIG7_9ZZZZ</name>
<gene>
    <name evidence="2" type="ORF">S12H4_15982</name>
</gene>
<proteinExistence type="predicted"/>
<dbReference type="EMBL" id="BARW01007709">
    <property type="protein sequence ID" value="GAI75200.1"/>
    <property type="molecule type" value="Genomic_DNA"/>
</dbReference>
<organism evidence="2">
    <name type="scientific">marine sediment metagenome</name>
    <dbReference type="NCBI Taxonomy" id="412755"/>
    <lineage>
        <taxon>unclassified sequences</taxon>
        <taxon>metagenomes</taxon>
        <taxon>ecological metagenomes</taxon>
    </lineage>
</organism>
<evidence type="ECO:0000256" key="1">
    <source>
        <dbReference type="SAM" id="MobiDB-lite"/>
    </source>
</evidence>
<protein>
    <submittedName>
        <fullName evidence="2">Uncharacterized protein</fullName>
    </submittedName>
</protein>
<reference evidence="2" key="1">
    <citation type="journal article" date="2014" name="Front. Microbiol.">
        <title>High frequency of phylogenetically diverse reductive dehalogenase-homologous genes in deep subseafloor sedimentary metagenomes.</title>
        <authorList>
            <person name="Kawai M."/>
            <person name="Futagami T."/>
            <person name="Toyoda A."/>
            <person name="Takaki Y."/>
            <person name="Nishi S."/>
            <person name="Hori S."/>
            <person name="Arai W."/>
            <person name="Tsubouchi T."/>
            <person name="Morono Y."/>
            <person name="Uchiyama I."/>
            <person name="Ito T."/>
            <person name="Fujiyama A."/>
            <person name="Inagaki F."/>
            <person name="Takami H."/>
        </authorList>
    </citation>
    <scope>NUCLEOTIDE SEQUENCE</scope>
    <source>
        <strain evidence="2">Expedition CK06-06</strain>
    </source>
</reference>